<dbReference type="GO" id="GO:0006749">
    <property type="term" value="P:glutathione metabolic process"/>
    <property type="evidence" value="ECO:0007669"/>
    <property type="project" value="TreeGrafter"/>
</dbReference>
<dbReference type="PANTHER" id="PTHR11571">
    <property type="entry name" value="GLUTATHIONE S-TRANSFERASE"/>
    <property type="match status" value="1"/>
</dbReference>
<dbReference type="EnsemblMetazoa" id="CLYHEMT014192.1">
    <property type="protein sequence ID" value="CLYHEMP014192.1"/>
    <property type="gene ID" value="CLYHEMG014192"/>
</dbReference>
<dbReference type="PANTHER" id="PTHR11571:SF224">
    <property type="entry name" value="HEMATOPOIETIC PROSTAGLANDIN D SYNTHASE"/>
    <property type="match status" value="1"/>
</dbReference>
<evidence type="ECO:0000313" key="6">
    <source>
        <dbReference type="Proteomes" id="UP000594262"/>
    </source>
</evidence>
<protein>
    <recommendedName>
        <fullName evidence="1">glutathione transferase</fullName>
        <ecNumber evidence="1">2.5.1.18</ecNumber>
    </recommendedName>
</protein>
<dbReference type="OrthoDB" id="5947290at2759"/>
<feature type="domain" description="GST C-terminal" evidence="4">
    <location>
        <begin position="2"/>
        <end position="130"/>
    </location>
</feature>
<dbReference type="InterPro" id="IPR036282">
    <property type="entry name" value="Glutathione-S-Trfase_C_sf"/>
</dbReference>
<dbReference type="InterPro" id="IPR004046">
    <property type="entry name" value="GST_C"/>
</dbReference>
<evidence type="ECO:0000313" key="5">
    <source>
        <dbReference type="EnsemblMetazoa" id="CLYHEMP014192.1"/>
    </source>
</evidence>
<dbReference type="AlphaFoldDB" id="A0A7M5WXH7"/>
<dbReference type="Pfam" id="PF14497">
    <property type="entry name" value="GST_C_3"/>
    <property type="match status" value="1"/>
</dbReference>
<keyword evidence="6" id="KW-1185">Reference proteome</keyword>
<evidence type="ECO:0000256" key="3">
    <source>
        <dbReference type="ARBA" id="ARBA00047960"/>
    </source>
</evidence>
<dbReference type="GO" id="GO:0004364">
    <property type="term" value="F:glutathione transferase activity"/>
    <property type="evidence" value="ECO:0007669"/>
    <property type="project" value="UniProtKB-EC"/>
</dbReference>
<dbReference type="EC" id="2.5.1.18" evidence="1"/>
<dbReference type="PROSITE" id="PS50405">
    <property type="entry name" value="GST_CTER"/>
    <property type="match status" value="1"/>
</dbReference>
<evidence type="ECO:0000259" key="4">
    <source>
        <dbReference type="PROSITE" id="PS50405"/>
    </source>
</evidence>
<dbReference type="SUPFAM" id="SSF47616">
    <property type="entry name" value="GST C-terminal domain-like"/>
    <property type="match status" value="1"/>
</dbReference>
<reference evidence="5" key="1">
    <citation type="submission" date="2021-01" db="UniProtKB">
        <authorList>
            <consortium name="EnsemblMetazoa"/>
        </authorList>
    </citation>
    <scope>IDENTIFICATION</scope>
</reference>
<keyword evidence="2" id="KW-0808">Transferase</keyword>
<dbReference type="Proteomes" id="UP000594262">
    <property type="component" value="Unplaced"/>
</dbReference>
<name>A0A7M5WXH7_9CNID</name>
<organism evidence="5 6">
    <name type="scientific">Clytia hemisphaerica</name>
    <dbReference type="NCBI Taxonomy" id="252671"/>
    <lineage>
        <taxon>Eukaryota</taxon>
        <taxon>Metazoa</taxon>
        <taxon>Cnidaria</taxon>
        <taxon>Hydrozoa</taxon>
        <taxon>Hydroidolina</taxon>
        <taxon>Leptothecata</taxon>
        <taxon>Obeliida</taxon>
        <taxon>Clytiidae</taxon>
        <taxon>Clytia</taxon>
    </lineage>
</organism>
<dbReference type="InterPro" id="IPR010987">
    <property type="entry name" value="Glutathione-S-Trfase_C-like"/>
</dbReference>
<evidence type="ECO:0000256" key="1">
    <source>
        <dbReference type="ARBA" id="ARBA00012452"/>
    </source>
</evidence>
<evidence type="ECO:0000256" key="2">
    <source>
        <dbReference type="ARBA" id="ARBA00022679"/>
    </source>
</evidence>
<dbReference type="InterPro" id="IPR050213">
    <property type="entry name" value="GST_superfamily"/>
</dbReference>
<accession>A0A7M5WXH7</accession>
<sequence length="143" mass="16723">MCNKQKLVIDEILYTLQNIDEQLLGTYFFTKKAQKEEKFKKIHDYAARAYKMFEGILQKNNNGKDYFVGNKLSIADLHLVSSLETMSLEENTFPGFKNFIDNYPLVKALNERVRNVESVKKFLEKRGTPFYGMQREMAAKNGY</sequence>
<comment type="catalytic activity">
    <reaction evidence="3">
        <text>RX + glutathione = an S-substituted glutathione + a halide anion + H(+)</text>
        <dbReference type="Rhea" id="RHEA:16437"/>
        <dbReference type="ChEBI" id="CHEBI:15378"/>
        <dbReference type="ChEBI" id="CHEBI:16042"/>
        <dbReference type="ChEBI" id="CHEBI:17792"/>
        <dbReference type="ChEBI" id="CHEBI:57925"/>
        <dbReference type="ChEBI" id="CHEBI:90779"/>
        <dbReference type="EC" id="2.5.1.18"/>
    </reaction>
</comment>
<proteinExistence type="predicted"/>
<dbReference type="Gene3D" id="1.20.1050.10">
    <property type="match status" value="1"/>
</dbReference>